<evidence type="ECO:0000256" key="6">
    <source>
        <dbReference type="RuleBase" id="RU004182"/>
    </source>
</evidence>
<proteinExistence type="inferred from homology"/>
<comment type="cofactor">
    <cofactor evidence="1">
        <name>(6R)-5,10-methylene-5,6,7,8-tetrahydrofolate</name>
        <dbReference type="ChEBI" id="CHEBI:15636"/>
    </cofactor>
</comment>
<comment type="cofactor">
    <cofactor evidence="2">
        <name>FAD</name>
        <dbReference type="ChEBI" id="CHEBI:57692"/>
    </cofactor>
</comment>
<keyword evidence="3 6" id="KW-0285">Flavoprotein</keyword>
<evidence type="ECO:0000259" key="7">
    <source>
        <dbReference type="PROSITE" id="PS51645"/>
    </source>
</evidence>
<reference evidence="9" key="1">
    <citation type="journal article" date="2019" name="Int. J. Syst. Evol. Microbiol.">
        <title>The Global Catalogue of Microorganisms (GCM) 10K type strain sequencing project: providing services to taxonomists for standard genome sequencing and annotation.</title>
        <authorList>
            <consortium name="The Broad Institute Genomics Platform"/>
            <consortium name="The Broad Institute Genome Sequencing Center for Infectious Disease"/>
            <person name="Wu L."/>
            <person name="Ma J."/>
        </authorList>
    </citation>
    <scope>NUCLEOTIDE SEQUENCE [LARGE SCALE GENOMIC DNA]</scope>
    <source>
        <strain evidence="9">CGMCC 1.15197</strain>
    </source>
</reference>
<accession>A0ABQ1UBJ9</accession>
<dbReference type="InterPro" id="IPR005101">
    <property type="entry name" value="Cryptochr/Photolyase_FAD-bd"/>
</dbReference>
<dbReference type="InterPro" id="IPR018394">
    <property type="entry name" value="DNA_photolyase_1_CS_C"/>
</dbReference>
<comment type="caution">
    <text evidence="8">The sequence shown here is derived from an EMBL/GenBank/DDBJ whole genome shotgun (WGS) entry which is preliminary data.</text>
</comment>
<dbReference type="SUPFAM" id="SSF48173">
    <property type="entry name" value="Cryptochrome/photolyase FAD-binding domain"/>
    <property type="match status" value="1"/>
</dbReference>
<dbReference type="SUPFAM" id="SSF52425">
    <property type="entry name" value="Cryptochrome/photolyase, N-terminal domain"/>
    <property type="match status" value="1"/>
</dbReference>
<dbReference type="InterPro" id="IPR014729">
    <property type="entry name" value="Rossmann-like_a/b/a_fold"/>
</dbReference>
<keyword evidence="9" id="KW-1185">Reference proteome</keyword>
<dbReference type="Gene3D" id="3.40.50.620">
    <property type="entry name" value="HUPs"/>
    <property type="match status" value="1"/>
</dbReference>
<keyword evidence="5 6" id="KW-0157">Chromophore</keyword>
<dbReference type="InterPro" id="IPR036134">
    <property type="entry name" value="Crypto/Photolyase_FAD-like_sf"/>
</dbReference>
<dbReference type="PROSITE" id="PS51645">
    <property type="entry name" value="PHR_CRY_ALPHA_BETA"/>
    <property type="match status" value="1"/>
</dbReference>
<evidence type="ECO:0000256" key="5">
    <source>
        <dbReference type="ARBA" id="ARBA00022991"/>
    </source>
</evidence>
<organism evidence="8 9">
    <name type="scientific">Hymenobacter cavernae</name>
    <dbReference type="NCBI Taxonomy" id="2044852"/>
    <lineage>
        <taxon>Bacteria</taxon>
        <taxon>Pseudomonadati</taxon>
        <taxon>Bacteroidota</taxon>
        <taxon>Cytophagia</taxon>
        <taxon>Cytophagales</taxon>
        <taxon>Hymenobacteraceae</taxon>
        <taxon>Hymenobacter</taxon>
    </lineage>
</organism>
<dbReference type="InterPro" id="IPR002081">
    <property type="entry name" value="Cryptochrome/DNA_photolyase_1"/>
</dbReference>
<dbReference type="Gene3D" id="1.10.579.10">
    <property type="entry name" value="DNA Cyclobutane Dipyrimidine Photolyase, subunit A, domain 3"/>
    <property type="match status" value="1"/>
</dbReference>
<evidence type="ECO:0000313" key="8">
    <source>
        <dbReference type="EMBL" id="GGF13443.1"/>
    </source>
</evidence>
<comment type="similarity">
    <text evidence="6">Belongs to the DNA photolyase family.</text>
</comment>
<dbReference type="PRINTS" id="PR00147">
    <property type="entry name" value="DNAPHOTLYASE"/>
</dbReference>
<evidence type="ECO:0000256" key="1">
    <source>
        <dbReference type="ARBA" id="ARBA00001932"/>
    </source>
</evidence>
<dbReference type="Pfam" id="PF03441">
    <property type="entry name" value="FAD_binding_7"/>
    <property type="match status" value="1"/>
</dbReference>
<evidence type="ECO:0000256" key="2">
    <source>
        <dbReference type="ARBA" id="ARBA00001974"/>
    </source>
</evidence>
<feature type="domain" description="Photolyase/cryptochrome alpha/beta" evidence="7">
    <location>
        <begin position="15"/>
        <end position="145"/>
    </location>
</feature>
<dbReference type="InterPro" id="IPR006050">
    <property type="entry name" value="DNA_photolyase_N"/>
</dbReference>
<dbReference type="InterPro" id="IPR036155">
    <property type="entry name" value="Crypto/Photolyase_N_sf"/>
</dbReference>
<dbReference type="Gene3D" id="1.25.40.80">
    <property type="match status" value="1"/>
</dbReference>
<dbReference type="Pfam" id="PF00875">
    <property type="entry name" value="DNA_photolyase"/>
    <property type="match status" value="1"/>
</dbReference>
<dbReference type="EMBL" id="BMHT01000004">
    <property type="protein sequence ID" value="GGF13443.1"/>
    <property type="molecule type" value="Genomic_DNA"/>
</dbReference>
<gene>
    <name evidence="8" type="primary">phrB1</name>
    <name evidence="8" type="ORF">GCM10011383_25820</name>
</gene>
<evidence type="ECO:0000313" key="9">
    <source>
        <dbReference type="Proteomes" id="UP000632273"/>
    </source>
</evidence>
<dbReference type="PANTHER" id="PTHR11455:SF9">
    <property type="entry name" value="CRYPTOCHROME CIRCADIAN CLOCK 5 ISOFORM X1"/>
    <property type="match status" value="1"/>
</dbReference>
<dbReference type="Proteomes" id="UP000632273">
    <property type="component" value="Unassembled WGS sequence"/>
</dbReference>
<evidence type="ECO:0000256" key="4">
    <source>
        <dbReference type="ARBA" id="ARBA00022827"/>
    </source>
</evidence>
<keyword evidence="4 6" id="KW-0274">FAD</keyword>
<sequence>MTVMLLPYPLSIMAKITLFWHRRDLRQHDNAGLAAALQLGHPIVPLFIYDREILDQLPSRRDARVTFIYNEVERLARQTEQAGGTFLAYYGRPLEVFAELLRTYKVAAVYTNEDYEPYAKVRDAAVAELCQQHGAAFKAFKDQVIFAKDEILTKSGTPSKNFSAYRDTWLAALRDEHLQPYPSADLFQKSNLAFLPDAPTRPTLESMNFEHYEQFVPAAELPTDDLVRNYHQTRDRPGLVNSSTRRSVHLRFGTLSVRQLMRQAKELNPKLLAELVWRDFFMMLLWHYPNTATESYNPRLRNVPYRNNEEEFQAWCDGRTGYPLVDAGMRELNQTGYMPNRVRIAAAGFLVKHLLIDWRWGDRYFADKLLDYDMSQNVGNWQWMAGTGVVAAPWFRVYSPQSQQEKFDADLAYIKQWVPELGTTAYPAPIVDHPFARQRAVDALRAAYQEAGM</sequence>
<protein>
    <submittedName>
        <fullName evidence="8">Deoxyribodipyrimidine photo-lyase</fullName>
    </submittedName>
</protein>
<dbReference type="PANTHER" id="PTHR11455">
    <property type="entry name" value="CRYPTOCHROME"/>
    <property type="match status" value="1"/>
</dbReference>
<dbReference type="PROSITE" id="PS00394">
    <property type="entry name" value="DNA_PHOTOLYASES_1_1"/>
    <property type="match status" value="1"/>
</dbReference>
<evidence type="ECO:0000256" key="3">
    <source>
        <dbReference type="ARBA" id="ARBA00022630"/>
    </source>
</evidence>
<name>A0ABQ1UBJ9_9BACT</name>